<accession>A0A2V3VWM4</accession>
<dbReference type="AlphaFoldDB" id="A0A2V3VWM4"/>
<feature type="transmembrane region" description="Helical" evidence="1">
    <location>
        <begin position="65"/>
        <end position="85"/>
    </location>
</feature>
<name>A0A2V3VWM4_9BACI</name>
<keyword evidence="3" id="KW-1185">Reference proteome</keyword>
<comment type="caution">
    <text evidence="2">The sequence shown here is derived from an EMBL/GenBank/DDBJ whole genome shotgun (WGS) entry which is preliminary data.</text>
</comment>
<protein>
    <submittedName>
        <fullName evidence="2">Uncharacterized protein</fullName>
    </submittedName>
</protein>
<proteinExistence type="predicted"/>
<reference evidence="2 3" key="1">
    <citation type="submission" date="2018-05" db="EMBL/GenBank/DDBJ databases">
        <title>Genomic Encyclopedia of Type Strains, Phase IV (KMG-IV): sequencing the most valuable type-strain genomes for metagenomic binning, comparative biology and taxonomic classification.</title>
        <authorList>
            <person name="Goeker M."/>
        </authorList>
    </citation>
    <scope>NUCLEOTIDE SEQUENCE [LARGE SCALE GENOMIC DNA]</scope>
    <source>
        <strain evidence="2 3">DSM 28556</strain>
    </source>
</reference>
<evidence type="ECO:0000313" key="2">
    <source>
        <dbReference type="EMBL" id="PXW85251.1"/>
    </source>
</evidence>
<dbReference type="RefSeq" id="WP_110396172.1">
    <property type="nucleotide sequence ID" value="NZ_JADIJL010000024.1"/>
</dbReference>
<dbReference type="EMBL" id="QJJQ01000011">
    <property type="protein sequence ID" value="PXW85251.1"/>
    <property type="molecule type" value="Genomic_DNA"/>
</dbReference>
<organism evidence="2 3">
    <name type="scientific">Pseudogracilibacillus auburnensis</name>
    <dbReference type="NCBI Taxonomy" id="1494959"/>
    <lineage>
        <taxon>Bacteria</taxon>
        <taxon>Bacillati</taxon>
        <taxon>Bacillota</taxon>
        <taxon>Bacilli</taxon>
        <taxon>Bacillales</taxon>
        <taxon>Bacillaceae</taxon>
        <taxon>Pseudogracilibacillus</taxon>
    </lineage>
</organism>
<sequence>MMTFFKALFGGISLVIIYMIIVMAAPIVLFLLGYSDINSKPAIFNFPLYIIEINGDTFYSKATNLGLFLSLLLGTSLYYLIPLLIPKKWKRRSK</sequence>
<dbReference type="Proteomes" id="UP000247978">
    <property type="component" value="Unassembled WGS sequence"/>
</dbReference>
<feature type="transmembrane region" description="Helical" evidence="1">
    <location>
        <begin position="7"/>
        <end position="32"/>
    </location>
</feature>
<gene>
    <name evidence="2" type="ORF">DFR56_11117</name>
</gene>
<evidence type="ECO:0000313" key="3">
    <source>
        <dbReference type="Proteomes" id="UP000247978"/>
    </source>
</evidence>
<evidence type="ECO:0000256" key="1">
    <source>
        <dbReference type="SAM" id="Phobius"/>
    </source>
</evidence>
<keyword evidence="1" id="KW-0472">Membrane</keyword>
<keyword evidence="1" id="KW-1133">Transmembrane helix</keyword>
<keyword evidence="1" id="KW-0812">Transmembrane</keyword>